<evidence type="ECO:0000313" key="3">
    <source>
        <dbReference type="Proteomes" id="UP001286313"/>
    </source>
</evidence>
<evidence type="ECO:0000256" key="1">
    <source>
        <dbReference type="SAM" id="MobiDB-lite"/>
    </source>
</evidence>
<feature type="compositionally biased region" description="Low complexity" evidence="1">
    <location>
        <begin position="73"/>
        <end position="92"/>
    </location>
</feature>
<proteinExistence type="predicted"/>
<gene>
    <name evidence="2" type="ORF">Pcinc_037698</name>
</gene>
<protein>
    <submittedName>
        <fullName evidence="2">Uncharacterized protein</fullName>
    </submittedName>
</protein>
<name>A0AAE1EL41_PETCI</name>
<dbReference type="Proteomes" id="UP001286313">
    <property type="component" value="Unassembled WGS sequence"/>
</dbReference>
<reference evidence="2" key="1">
    <citation type="submission" date="2023-10" db="EMBL/GenBank/DDBJ databases">
        <title>Genome assemblies of two species of porcelain crab, Petrolisthes cinctipes and Petrolisthes manimaculis (Anomura: Porcellanidae).</title>
        <authorList>
            <person name="Angst P."/>
        </authorList>
    </citation>
    <scope>NUCLEOTIDE SEQUENCE</scope>
    <source>
        <strain evidence="2">PB745_01</strain>
        <tissue evidence="2">Gill</tissue>
    </source>
</reference>
<comment type="caution">
    <text evidence="2">The sequence shown here is derived from an EMBL/GenBank/DDBJ whole genome shotgun (WGS) entry which is preliminary data.</text>
</comment>
<keyword evidence="3" id="KW-1185">Reference proteome</keyword>
<dbReference type="EMBL" id="JAWQEG010006040">
    <property type="protein sequence ID" value="KAK3855929.1"/>
    <property type="molecule type" value="Genomic_DNA"/>
</dbReference>
<feature type="region of interest" description="Disordered" evidence="1">
    <location>
        <begin position="46"/>
        <end position="96"/>
    </location>
</feature>
<accession>A0AAE1EL41</accession>
<feature type="compositionally biased region" description="Low complexity" evidence="1">
    <location>
        <begin position="49"/>
        <end position="64"/>
    </location>
</feature>
<dbReference type="AlphaFoldDB" id="A0AAE1EL41"/>
<sequence length="202" mass="21760">MMMIKLVERSCHLVLRLKQIPVITVGNHHSPWRRWITTPTSTPFPPHLHSPLPSLTTSTSHSLPSPHPPPLPSLTTPTSTLPSLPTSTLHSLPSPPPLSTPFFPHVPNSHSPPPLSTPFFPHLHSPLPSLPTSTLFPHPLHSLLPSLPSPPLRLVQNLCGAEPGGGGTSVGRCAITAEGNHSYETQETAVYRRGEEAFGSVL</sequence>
<evidence type="ECO:0000313" key="2">
    <source>
        <dbReference type="EMBL" id="KAK3855929.1"/>
    </source>
</evidence>
<organism evidence="2 3">
    <name type="scientific">Petrolisthes cinctipes</name>
    <name type="common">Flat porcelain crab</name>
    <dbReference type="NCBI Taxonomy" id="88211"/>
    <lineage>
        <taxon>Eukaryota</taxon>
        <taxon>Metazoa</taxon>
        <taxon>Ecdysozoa</taxon>
        <taxon>Arthropoda</taxon>
        <taxon>Crustacea</taxon>
        <taxon>Multicrustacea</taxon>
        <taxon>Malacostraca</taxon>
        <taxon>Eumalacostraca</taxon>
        <taxon>Eucarida</taxon>
        <taxon>Decapoda</taxon>
        <taxon>Pleocyemata</taxon>
        <taxon>Anomura</taxon>
        <taxon>Galatheoidea</taxon>
        <taxon>Porcellanidae</taxon>
        <taxon>Petrolisthes</taxon>
    </lineage>
</organism>